<dbReference type="STRING" id="1229662.W3XI41"/>
<dbReference type="GeneID" id="19267949"/>
<dbReference type="KEGG" id="pfy:PFICI_02936"/>
<dbReference type="InParanoid" id="W3XI41"/>
<name>W3XI41_PESFW</name>
<organism evidence="3 4">
    <name type="scientific">Pestalotiopsis fici (strain W106-1 / CGMCC3.15140)</name>
    <dbReference type="NCBI Taxonomy" id="1229662"/>
    <lineage>
        <taxon>Eukaryota</taxon>
        <taxon>Fungi</taxon>
        <taxon>Dikarya</taxon>
        <taxon>Ascomycota</taxon>
        <taxon>Pezizomycotina</taxon>
        <taxon>Sordariomycetes</taxon>
        <taxon>Xylariomycetidae</taxon>
        <taxon>Amphisphaeriales</taxon>
        <taxon>Sporocadaceae</taxon>
        <taxon>Pestalotiopsis</taxon>
    </lineage>
</organism>
<feature type="compositionally biased region" description="Polar residues" evidence="2">
    <location>
        <begin position="180"/>
        <end position="205"/>
    </location>
</feature>
<reference evidence="4" key="1">
    <citation type="journal article" date="2015" name="BMC Genomics">
        <title>Genomic and transcriptomic analysis of the endophytic fungus Pestalotiopsis fici reveals its lifestyle and high potential for synthesis of natural products.</title>
        <authorList>
            <person name="Wang X."/>
            <person name="Zhang X."/>
            <person name="Liu L."/>
            <person name="Xiang M."/>
            <person name="Wang W."/>
            <person name="Sun X."/>
            <person name="Che Y."/>
            <person name="Guo L."/>
            <person name="Liu G."/>
            <person name="Guo L."/>
            <person name="Wang C."/>
            <person name="Yin W.B."/>
            <person name="Stadler M."/>
            <person name="Zhang X."/>
            <person name="Liu X."/>
        </authorList>
    </citation>
    <scope>NUCLEOTIDE SEQUENCE [LARGE SCALE GENOMIC DNA]</scope>
    <source>
        <strain evidence="4">W106-1 / CGMCC3.15140</strain>
    </source>
</reference>
<gene>
    <name evidence="3" type="ORF">PFICI_02936</name>
</gene>
<accession>W3XI41</accession>
<proteinExistence type="predicted"/>
<evidence type="ECO:0000313" key="3">
    <source>
        <dbReference type="EMBL" id="ETS84911.1"/>
    </source>
</evidence>
<feature type="region of interest" description="Disordered" evidence="2">
    <location>
        <begin position="114"/>
        <end position="231"/>
    </location>
</feature>
<feature type="compositionally biased region" description="Basic and acidic residues" evidence="2">
    <location>
        <begin position="1"/>
        <end position="16"/>
    </location>
</feature>
<dbReference type="EMBL" id="KI912110">
    <property type="protein sequence ID" value="ETS84911.1"/>
    <property type="molecule type" value="Genomic_DNA"/>
</dbReference>
<evidence type="ECO:0000313" key="4">
    <source>
        <dbReference type="Proteomes" id="UP000030651"/>
    </source>
</evidence>
<protein>
    <submittedName>
        <fullName evidence="3">Uncharacterized protein</fullName>
    </submittedName>
</protein>
<dbReference type="RefSeq" id="XP_007829708.1">
    <property type="nucleotide sequence ID" value="XM_007831517.1"/>
</dbReference>
<feature type="coiled-coil region" evidence="1">
    <location>
        <begin position="47"/>
        <end position="109"/>
    </location>
</feature>
<dbReference type="HOGENOM" id="CLU_295269_0_0_1"/>
<dbReference type="AlphaFoldDB" id="W3XI41"/>
<dbReference type="OrthoDB" id="428577at2759"/>
<keyword evidence="4" id="KW-1185">Reference proteome</keyword>
<dbReference type="eggNOG" id="ENOG502T5IX">
    <property type="taxonomic scope" value="Eukaryota"/>
</dbReference>
<sequence>MPDGRERTVRFRESDSSSRTSPRSRDSGLAQDYDVQRFNVGALQEALDSCREEKGRYKSKANDLDAQLTAFRSTLREKELEIRSLREENATLRHQRDTYEIEVHDLRRRLAPLSDSGYATSMASSESSDGRSKSRSKRRQHQGQDNRLLERINTVVYPSEDYRTPRGPPVTTRGFGPINPNYTSSPSWSVVPRSTSYETTSQFSSGDYIPEPLLPKPKVESKSSSSRKHQSRVSTLLPIYEPILRQIPQPIPQRFQEAINRKDLNSIAGLLRESFDEVASGAFAWIDELRQLGLSLDVIAQELVEESSDSPWIFSDFDIPSSPSFKSDFHVENCLCADRHSTTRDEKALLPTLEANESLFLENHISEVAVEDIIDILCGLGGVRPSVSDDRTLDLGHVEFDAEISRGTVLYHTQGLEETLTRVLDHLSVAAGSLQQVGGCCNKFTYLSISSSATEVHLHSLDLQVIRDLRSQIATPNPEDISRLLPGFSFVNGGNDEIPAPLLLSIVVQFLSTALLSYSRAHCGPISPAFLDRGVDQIMLLGAAERTNDYDGPCILGSLVNLACFGDMLGQPAFAFRYYSRISEAKSTITSKEKHNLIASPCDLLDTWGPGQLISASDDHEVIHAIYVGGGCITATGQDASRALLHWSREPRLEELPQITFSRSQKAVIGAWVTVNASCEARQQDPLRSASVFLHELGTYRDYWEKAERQLGFGLQAGQSPIAALQLNQTWVKMRGLTKKSRMLARLYKSDFEELYSVQISVCTGVARRVSLRKMLADLLSTYVAALISEPPLWSSLVEDFDIITALESKDLGQWAAALPHDHQKTFECLVIAVLTSMRDTGIDRKGENLVIGCIQPGIAFQCFQVPCTKENYWARMLADSDEVATFAYITMDCLETSHLKCRAPSSLWANSTGLFWTAVACCEQQSASSVASPVQGRWELRHSETYIMGAVDTPLLVKVDRPNQAAEPRLLVSVSLIQSERLKRLFWGTKIGHKRRLRERRVLDPVAEEVFVLVGKRDVSTLTS</sequence>
<evidence type="ECO:0000256" key="2">
    <source>
        <dbReference type="SAM" id="MobiDB-lite"/>
    </source>
</evidence>
<keyword evidence="1" id="KW-0175">Coiled coil</keyword>
<dbReference type="Proteomes" id="UP000030651">
    <property type="component" value="Unassembled WGS sequence"/>
</dbReference>
<feature type="region of interest" description="Disordered" evidence="2">
    <location>
        <begin position="1"/>
        <end position="32"/>
    </location>
</feature>
<evidence type="ECO:0000256" key="1">
    <source>
        <dbReference type="SAM" id="Coils"/>
    </source>
</evidence>